<evidence type="ECO:0000313" key="2">
    <source>
        <dbReference type="EMBL" id="KMP02824.1"/>
    </source>
</evidence>
<accession>A0A0J6Y710</accession>
<proteinExistence type="predicted"/>
<feature type="region of interest" description="Disordered" evidence="1">
    <location>
        <begin position="51"/>
        <end position="77"/>
    </location>
</feature>
<protein>
    <submittedName>
        <fullName evidence="2">Uncharacterized protein</fullName>
    </submittedName>
</protein>
<evidence type="ECO:0000313" key="3">
    <source>
        <dbReference type="Proteomes" id="UP000054565"/>
    </source>
</evidence>
<organism evidence="2 3">
    <name type="scientific">Coccidioides immitis RMSCC 2394</name>
    <dbReference type="NCBI Taxonomy" id="404692"/>
    <lineage>
        <taxon>Eukaryota</taxon>
        <taxon>Fungi</taxon>
        <taxon>Dikarya</taxon>
        <taxon>Ascomycota</taxon>
        <taxon>Pezizomycotina</taxon>
        <taxon>Eurotiomycetes</taxon>
        <taxon>Eurotiomycetidae</taxon>
        <taxon>Onygenales</taxon>
        <taxon>Onygenaceae</taxon>
        <taxon>Coccidioides</taxon>
    </lineage>
</organism>
<sequence length="149" mass="16283">MIGTGPVRHIIASRQPRLHFPPSHSLRTLLALFSRRIAGEIAKRFCKEPWLRDRSDNGDDFRDKSDPSRENHDSRFREGTDCYNGEFTGELCVSFGCKGGDRFDSRCVGPGCPILLAQGTTPRVNAVLAENIAKVPDAAGKAAGSRANA</sequence>
<dbReference type="AlphaFoldDB" id="A0A0J6Y710"/>
<name>A0A0J6Y710_COCIT</name>
<dbReference type="EMBL" id="DS028094">
    <property type="protein sequence ID" value="KMP02824.1"/>
    <property type="molecule type" value="Genomic_DNA"/>
</dbReference>
<reference evidence="3" key="1">
    <citation type="journal article" date="2010" name="Genome Res.">
        <title>Population genomic sequencing of Coccidioides fungi reveals recent hybridization and transposon control.</title>
        <authorList>
            <person name="Neafsey D.E."/>
            <person name="Barker B.M."/>
            <person name="Sharpton T.J."/>
            <person name="Stajich J.E."/>
            <person name="Park D.J."/>
            <person name="Whiston E."/>
            <person name="Hung C.-Y."/>
            <person name="McMahan C."/>
            <person name="White J."/>
            <person name="Sykes S."/>
            <person name="Heiman D."/>
            <person name="Young S."/>
            <person name="Zeng Q."/>
            <person name="Abouelleil A."/>
            <person name="Aftuck L."/>
            <person name="Bessette D."/>
            <person name="Brown A."/>
            <person name="FitzGerald M."/>
            <person name="Lui A."/>
            <person name="Macdonald J.P."/>
            <person name="Priest M."/>
            <person name="Orbach M.J."/>
            <person name="Galgiani J.N."/>
            <person name="Kirkland T.N."/>
            <person name="Cole G.T."/>
            <person name="Birren B.W."/>
            <person name="Henn M.R."/>
            <person name="Taylor J.W."/>
            <person name="Rounsley S.D."/>
        </authorList>
    </citation>
    <scope>NUCLEOTIDE SEQUENCE [LARGE SCALE GENOMIC DNA]</scope>
    <source>
        <strain evidence="3">RMSCC 2394</strain>
    </source>
</reference>
<evidence type="ECO:0000256" key="1">
    <source>
        <dbReference type="SAM" id="MobiDB-lite"/>
    </source>
</evidence>
<dbReference type="Proteomes" id="UP000054565">
    <property type="component" value="Unassembled WGS sequence"/>
</dbReference>
<gene>
    <name evidence="2" type="ORF">CIRG_02516</name>
</gene>